<dbReference type="Pfam" id="PF04657">
    <property type="entry name" value="DMT_YdcZ"/>
    <property type="match status" value="1"/>
</dbReference>
<dbReference type="GO" id="GO:0005886">
    <property type="term" value="C:plasma membrane"/>
    <property type="evidence" value="ECO:0007669"/>
    <property type="project" value="TreeGrafter"/>
</dbReference>
<dbReference type="PANTHER" id="PTHR34821:SF2">
    <property type="entry name" value="INNER MEMBRANE PROTEIN YDCZ"/>
    <property type="match status" value="1"/>
</dbReference>
<keyword evidence="1" id="KW-1133">Transmembrane helix</keyword>
<proteinExistence type="predicted"/>
<feature type="transmembrane region" description="Helical" evidence="1">
    <location>
        <begin position="131"/>
        <end position="150"/>
    </location>
</feature>
<accession>A0A2N1J4Y4</accession>
<evidence type="ECO:0000313" key="3">
    <source>
        <dbReference type="Proteomes" id="UP000233248"/>
    </source>
</evidence>
<feature type="transmembrane region" description="Helical" evidence="1">
    <location>
        <begin position="41"/>
        <end position="63"/>
    </location>
</feature>
<gene>
    <name evidence="2" type="ORF">CP960_03275</name>
</gene>
<sequence>MIDTKVFYVLLMIVAGAGMPVQAALNLYVAKWSGSFEFASMVSFFVGTLCLIFVVLLFTKVSLANLDFNSTPPTYSWFAGIIGAFVVTIGIIIAPKIGMASMILSMISGQIIMSLLIDKFGLFSFEVKDISLTKIIAVLLVILGVWLFNFEK</sequence>
<keyword evidence="1" id="KW-0472">Membrane</keyword>
<keyword evidence="1" id="KW-0812">Transmembrane</keyword>
<evidence type="ECO:0008006" key="4">
    <source>
        <dbReference type="Google" id="ProtNLM"/>
    </source>
</evidence>
<reference evidence="2 3" key="1">
    <citation type="submission" date="2017-09" db="EMBL/GenBank/DDBJ databases">
        <title>Genomics of the genus Arcobacter.</title>
        <authorList>
            <person name="Perez-Cataluna A."/>
            <person name="Figueras M.J."/>
            <person name="Salas-Masso N."/>
        </authorList>
    </citation>
    <scope>NUCLEOTIDE SEQUENCE [LARGE SCALE GENOMIC DNA]</scope>
    <source>
        <strain evidence="2 3">DSM 18005</strain>
    </source>
</reference>
<dbReference type="InterPro" id="IPR006750">
    <property type="entry name" value="YdcZ"/>
</dbReference>
<dbReference type="Proteomes" id="UP000233248">
    <property type="component" value="Unassembled WGS sequence"/>
</dbReference>
<dbReference type="KEGG" id="ahs:AHALO_1231"/>
<keyword evidence="3" id="KW-1185">Reference proteome</keyword>
<dbReference type="AlphaFoldDB" id="A0A2N1J4Y4"/>
<dbReference type="RefSeq" id="WP_101183808.1">
    <property type="nucleotide sequence ID" value="NZ_CP031218.1"/>
</dbReference>
<dbReference type="OrthoDB" id="9097160at2"/>
<dbReference type="EMBL" id="NXIF01000011">
    <property type="protein sequence ID" value="PKI81625.1"/>
    <property type="molecule type" value="Genomic_DNA"/>
</dbReference>
<dbReference type="PANTHER" id="PTHR34821">
    <property type="entry name" value="INNER MEMBRANE PROTEIN YDCZ"/>
    <property type="match status" value="1"/>
</dbReference>
<feature type="transmembrane region" description="Helical" evidence="1">
    <location>
        <begin position="6"/>
        <end position="29"/>
    </location>
</feature>
<protein>
    <recommendedName>
        <fullName evidence="4">EamA-like transporter family protein</fullName>
    </recommendedName>
</protein>
<comment type="caution">
    <text evidence="2">The sequence shown here is derived from an EMBL/GenBank/DDBJ whole genome shotgun (WGS) entry which is preliminary data.</text>
</comment>
<evidence type="ECO:0000256" key="1">
    <source>
        <dbReference type="SAM" id="Phobius"/>
    </source>
</evidence>
<evidence type="ECO:0000313" key="2">
    <source>
        <dbReference type="EMBL" id="PKI81625.1"/>
    </source>
</evidence>
<feature type="transmembrane region" description="Helical" evidence="1">
    <location>
        <begin position="102"/>
        <end position="125"/>
    </location>
</feature>
<name>A0A2N1J4Y4_9BACT</name>
<feature type="transmembrane region" description="Helical" evidence="1">
    <location>
        <begin position="75"/>
        <end position="95"/>
    </location>
</feature>
<organism evidence="2 3">
    <name type="scientific">Malaciobacter halophilus</name>
    <dbReference type="NCBI Taxonomy" id="197482"/>
    <lineage>
        <taxon>Bacteria</taxon>
        <taxon>Pseudomonadati</taxon>
        <taxon>Campylobacterota</taxon>
        <taxon>Epsilonproteobacteria</taxon>
        <taxon>Campylobacterales</taxon>
        <taxon>Arcobacteraceae</taxon>
        <taxon>Malaciobacter</taxon>
    </lineage>
</organism>